<accession>A0AAV4T488</accession>
<dbReference type="AlphaFoldDB" id="A0AAV4T488"/>
<keyword evidence="2" id="KW-1185">Reference proteome</keyword>
<comment type="caution">
    <text evidence="1">The sequence shown here is derived from an EMBL/GenBank/DDBJ whole genome shotgun (WGS) entry which is preliminary data.</text>
</comment>
<proteinExistence type="predicted"/>
<evidence type="ECO:0000313" key="2">
    <source>
        <dbReference type="Proteomes" id="UP001054945"/>
    </source>
</evidence>
<protein>
    <submittedName>
        <fullName evidence="1">Uncharacterized protein</fullName>
    </submittedName>
</protein>
<sequence length="102" mass="11855">MQTGESELLKTEINEPIIKTTKDSSDFQILRSGIGDSSKLTLNFDASEDAVSKRQRLCKMEEERLKKLTDMPILEIPKLQNTKRQMKQDEGFLLRIFRYLFG</sequence>
<gene>
    <name evidence="1" type="ORF">CEXT_175071</name>
</gene>
<name>A0AAV4T488_CAEEX</name>
<organism evidence="1 2">
    <name type="scientific">Caerostris extrusa</name>
    <name type="common">Bark spider</name>
    <name type="synonym">Caerostris bankana</name>
    <dbReference type="NCBI Taxonomy" id="172846"/>
    <lineage>
        <taxon>Eukaryota</taxon>
        <taxon>Metazoa</taxon>
        <taxon>Ecdysozoa</taxon>
        <taxon>Arthropoda</taxon>
        <taxon>Chelicerata</taxon>
        <taxon>Arachnida</taxon>
        <taxon>Araneae</taxon>
        <taxon>Araneomorphae</taxon>
        <taxon>Entelegynae</taxon>
        <taxon>Araneoidea</taxon>
        <taxon>Araneidae</taxon>
        <taxon>Caerostris</taxon>
    </lineage>
</organism>
<dbReference type="EMBL" id="BPLR01010347">
    <property type="protein sequence ID" value="GIY38703.1"/>
    <property type="molecule type" value="Genomic_DNA"/>
</dbReference>
<dbReference type="Proteomes" id="UP001054945">
    <property type="component" value="Unassembled WGS sequence"/>
</dbReference>
<reference evidence="1 2" key="1">
    <citation type="submission" date="2021-06" db="EMBL/GenBank/DDBJ databases">
        <title>Caerostris extrusa draft genome.</title>
        <authorList>
            <person name="Kono N."/>
            <person name="Arakawa K."/>
        </authorList>
    </citation>
    <scope>NUCLEOTIDE SEQUENCE [LARGE SCALE GENOMIC DNA]</scope>
</reference>
<evidence type="ECO:0000313" key="1">
    <source>
        <dbReference type="EMBL" id="GIY38703.1"/>
    </source>
</evidence>